<dbReference type="OrthoDB" id="6075923at2759"/>
<evidence type="ECO:0000259" key="11">
    <source>
        <dbReference type="Pfam" id="PF07670"/>
    </source>
</evidence>
<evidence type="ECO:0000259" key="9">
    <source>
        <dbReference type="Pfam" id="PF01773"/>
    </source>
</evidence>
<feature type="region of interest" description="Disordered" evidence="8">
    <location>
        <begin position="52"/>
        <end position="91"/>
    </location>
</feature>
<feature type="transmembrane region" description="Helical" evidence="7">
    <location>
        <begin position="472"/>
        <end position="490"/>
    </location>
</feature>
<dbReference type="Pfam" id="PF07662">
    <property type="entry name" value="Nucleos_tra2_C"/>
    <property type="match status" value="1"/>
</dbReference>
<feature type="transmembrane region" description="Helical" evidence="7">
    <location>
        <begin position="309"/>
        <end position="331"/>
    </location>
</feature>
<evidence type="ECO:0000313" key="12">
    <source>
        <dbReference type="Proteomes" id="UP000694845"/>
    </source>
</evidence>
<feature type="transmembrane region" description="Helical" evidence="7">
    <location>
        <begin position="143"/>
        <end position="162"/>
    </location>
</feature>
<dbReference type="Pfam" id="PF01773">
    <property type="entry name" value="Nucleos_tra2_N"/>
    <property type="match status" value="1"/>
</dbReference>
<dbReference type="InterPro" id="IPR011642">
    <property type="entry name" value="Gate_dom"/>
</dbReference>
<feature type="transmembrane region" description="Helical" evidence="7">
    <location>
        <begin position="565"/>
        <end position="588"/>
    </location>
</feature>
<keyword evidence="6 7" id="KW-0472">Membrane</keyword>
<comment type="similarity">
    <text evidence="2 7">Belongs to the concentrative nucleoside transporter (CNT) (TC 2.A.41) family.</text>
</comment>
<proteinExistence type="inferred from homology"/>
<feature type="transmembrane region" description="Helical" evidence="7">
    <location>
        <begin position="497"/>
        <end position="517"/>
    </location>
</feature>
<dbReference type="InterPro" id="IPR011657">
    <property type="entry name" value="CNT_C_dom"/>
</dbReference>
<feature type="transmembrane region" description="Helical" evidence="7">
    <location>
        <begin position="194"/>
        <end position="211"/>
    </location>
</feature>
<dbReference type="Pfam" id="PF07670">
    <property type="entry name" value="Gate"/>
    <property type="match status" value="1"/>
</dbReference>
<feature type="domain" description="Concentrative nucleoside transporter N-terminal" evidence="9">
    <location>
        <begin position="224"/>
        <end position="294"/>
    </location>
</feature>
<feature type="transmembrane region" description="Helical" evidence="7">
    <location>
        <begin position="118"/>
        <end position="137"/>
    </location>
</feature>
<keyword evidence="12" id="KW-1185">Reference proteome</keyword>
<keyword evidence="7" id="KW-0813">Transport</keyword>
<accession>A0A8B8A0D0</accession>
<keyword evidence="5 7" id="KW-1133">Transmembrane helix</keyword>
<dbReference type="KEGG" id="aplc:110990438"/>
<feature type="transmembrane region" description="Helical" evidence="7">
    <location>
        <begin position="378"/>
        <end position="400"/>
    </location>
</feature>
<feature type="domain" description="Nucleoside transporter/FeoB GTPase Gate" evidence="11">
    <location>
        <begin position="303"/>
        <end position="401"/>
    </location>
</feature>
<feature type="compositionally biased region" description="Polar residues" evidence="8">
    <location>
        <begin position="1"/>
        <end position="18"/>
    </location>
</feature>
<gene>
    <name evidence="13" type="primary">LOC110990438</name>
</gene>
<dbReference type="PANTHER" id="PTHR10590:SF4">
    <property type="entry name" value="SOLUTE CARRIER FAMILY 28 MEMBER 3"/>
    <property type="match status" value="1"/>
</dbReference>
<dbReference type="GO" id="GO:0005415">
    <property type="term" value="F:nucleoside:sodium symporter activity"/>
    <property type="evidence" value="ECO:0007669"/>
    <property type="project" value="TreeGrafter"/>
</dbReference>
<feature type="transmembrane region" description="Helical" evidence="7">
    <location>
        <begin position="600"/>
        <end position="623"/>
    </location>
</feature>
<feature type="region of interest" description="Disordered" evidence="8">
    <location>
        <begin position="1"/>
        <end position="38"/>
    </location>
</feature>
<dbReference type="GO" id="GO:0005886">
    <property type="term" value="C:plasma membrane"/>
    <property type="evidence" value="ECO:0007669"/>
    <property type="project" value="UniProtKB-SubCell"/>
</dbReference>
<name>A0A8B8A0D0_ACAPL</name>
<dbReference type="InterPro" id="IPR008276">
    <property type="entry name" value="C_nuclsd_transpt"/>
</dbReference>
<dbReference type="PANTHER" id="PTHR10590">
    <property type="entry name" value="SODIUM/NUCLEOSIDE COTRANSPORTER"/>
    <property type="match status" value="1"/>
</dbReference>
<protein>
    <recommendedName>
        <fullName evidence="7">Sodium/nucleoside cotransporter</fullName>
    </recommendedName>
</protein>
<dbReference type="InterPro" id="IPR018270">
    <property type="entry name" value="C_nuclsd_transpt_met_bac"/>
</dbReference>
<keyword evidence="3" id="KW-1003">Cell membrane</keyword>
<feature type="transmembrane region" description="Helical" evidence="7">
    <location>
        <begin position="247"/>
        <end position="266"/>
    </location>
</feature>
<feature type="transmembrane region" description="Helical" evidence="7">
    <location>
        <begin position="217"/>
        <end position="235"/>
    </location>
</feature>
<dbReference type="RefSeq" id="XP_022111134.1">
    <property type="nucleotide sequence ID" value="XM_022255442.1"/>
</dbReference>
<dbReference type="InterPro" id="IPR002668">
    <property type="entry name" value="CNT_N_dom"/>
</dbReference>
<dbReference type="NCBIfam" id="TIGR00804">
    <property type="entry name" value="nupC"/>
    <property type="match status" value="1"/>
</dbReference>
<dbReference type="GeneID" id="110990438"/>
<evidence type="ECO:0000313" key="13">
    <source>
        <dbReference type="RefSeq" id="XP_022111134.1"/>
    </source>
</evidence>
<keyword evidence="4 7" id="KW-0812">Transmembrane</keyword>
<dbReference type="Proteomes" id="UP000694845">
    <property type="component" value="Unplaced"/>
</dbReference>
<organism evidence="12 13">
    <name type="scientific">Acanthaster planci</name>
    <name type="common">Crown-of-thorns starfish</name>
    <dbReference type="NCBI Taxonomy" id="133434"/>
    <lineage>
        <taxon>Eukaryota</taxon>
        <taxon>Metazoa</taxon>
        <taxon>Echinodermata</taxon>
        <taxon>Eleutherozoa</taxon>
        <taxon>Asterozoa</taxon>
        <taxon>Asteroidea</taxon>
        <taxon>Valvatacea</taxon>
        <taxon>Valvatida</taxon>
        <taxon>Acanthasteridae</taxon>
        <taxon>Acanthaster</taxon>
    </lineage>
</organism>
<evidence type="ECO:0000256" key="8">
    <source>
        <dbReference type="SAM" id="MobiDB-lite"/>
    </source>
</evidence>
<evidence type="ECO:0000256" key="3">
    <source>
        <dbReference type="ARBA" id="ARBA00022475"/>
    </source>
</evidence>
<evidence type="ECO:0000256" key="1">
    <source>
        <dbReference type="ARBA" id="ARBA00004651"/>
    </source>
</evidence>
<dbReference type="AlphaFoldDB" id="A0A8B8A0D0"/>
<evidence type="ECO:0000256" key="2">
    <source>
        <dbReference type="ARBA" id="ARBA00009033"/>
    </source>
</evidence>
<feature type="domain" description="Concentrative nucleoside transporter C-terminal" evidence="10">
    <location>
        <begin position="406"/>
        <end position="620"/>
    </location>
</feature>
<evidence type="ECO:0000256" key="7">
    <source>
        <dbReference type="RuleBase" id="RU362018"/>
    </source>
</evidence>
<evidence type="ECO:0000259" key="10">
    <source>
        <dbReference type="Pfam" id="PF07662"/>
    </source>
</evidence>
<sequence>MEYTTTYNPDSGNFSTTIDFPPEDSKSWGNFSPMTSKKPVSRALDTEYGIPLNEVDNPAFDASKPVNAERSNGSSYDPERAVDETDGDDDQDGDSKLWMWLDSNFGAVKDMYTEHHNIIWNFIFLVLLLAYLGYLIYACLYDFQEAMILVIITGIALGLYMYSVIRDFYGKQIYDVTCKPGGRFVDKYWRYIRWPLYLLILAGVAVALVFLTKDNPVQLISAGGLVAFILFCYVFSKHPRHVKWRPVIWGLALQFILGLFILRTSIGFEIFNFLGDVVQTFLEFTDAGSEFVFGAGFQEHFFAFKVLPVVIYFSACISIFYYLGVMQVVIAKLAWLMQKTMHTSASESLNAAGNIFVGQTEAPLLIRPYLPKMTRSELHAVMTGGFATIAGSVLGAYISFGISASHLLSASVMSAPAALAIAKLFYPETEKSQTRTAAQVKLPKGEERNIIEAASTGASTAIMLALNIGANLIAFLALLALFNGLLGYLGEKVGIDGLSFELICSYVFIPVAFLMGVEWDDCRIVAELIGTKTFINEFVAYERLAVYINNRATDGATISVRSEVIATYALCGFANIGSVGVVLGGLTPMAPTRKRDLSSVVLRALMAGTIACFMTACIAGILYSEEKYVPVTATTVLPGGVQDVANTTLMAAVTDGINATDATNFTDFMTT</sequence>
<reference evidence="13" key="1">
    <citation type="submission" date="2025-08" db="UniProtKB">
        <authorList>
            <consortium name="RefSeq"/>
        </authorList>
    </citation>
    <scope>IDENTIFICATION</scope>
</reference>
<evidence type="ECO:0000256" key="4">
    <source>
        <dbReference type="ARBA" id="ARBA00022692"/>
    </source>
</evidence>
<evidence type="ECO:0000256" key="6">
    <source>
        <dbReference type="ARBA" id="ARBA00023136"/>
    </source>
</evidence>
<comment type="subcellular location">
    <subcellularLocation>
        <location evidence="1">Cell membrane</location>
        <topology evidence="1">Multi-pass membrane protein</topology>
    </subcellularLocation>
</comment>
<evidence type="ECO:0000256" key="5">
    <source>
        <dbReference type="ARBA" id="ARBA00022989"/>
    </source>
</evidence>